<dbReference type="EMBL" id="HBGG01008368">
    <property type="protein sequence ID" value="CAD9201981.1"/>
    <property type="molecule type" value="Transcribed_RNA"/>
</dbReference>
<protein>
    <recommendedName>
        <fullName evidence="3">ER membrane protein complex subunit 6</fullName>
    </recommendedName>
</protein>
<reference evidence="9" key="1">
    <citation type="submission" date="2021-01" db="EMBL/GenBank/DDBJ databases">
        <authorList>
            <person name="Corre E."/>
            <person name="Pelletier E."/>
            <person name="Niang G."/>
            <person name="Scheremetjew M."/>
            <person name="Finn R."/>
            <person name="Kale V."/>
            <person name="Holt S."/>
            <person name="Cochrane G."/>
            <person name="Meng A."/>
            <person name="Brown T."/>
            <person name="Cohen L."/>
        </authorList>
    </citation>
    <scope>NUCLEOTIDE SEQUENCE</scope>
    <source>
        <strain evidence="9">PLY429</strain>
    </source>
</reference>
<dbReference type="InterPro" id="IPR029008">
    <property type="entry name" value="EMC6-like"/>
</dbReference>
<comment type="similarity">
    <text evidence="2">Belongs to the EMC6 family.</text>
</comment>
<keyword evidence="6 8" id="KW-1133">Transmembrane helix</keyword>
<organism evidence="9">
    <name type="scientific">Tetraselmis chuii</name>
    <dbReference type="NCBI Taxonomy" id="63592"/>
    <lineage>
        <taxon>Eukaryota</taxon>
        <taxon>Viridiplantae</taxon>
        <taxon>Chlorophyta</taxon>
        <taxon>core chlorophytes</taxon>
        <taxon>Chlorodendrophyceae</taxon>
        <taxon>Chlorodendrales</taxon>
        <taxon>Chlorodendraceae</taxon>
        <taxon>Tetraselmis</taxon>
    </lineage>
</organism>
<dbReference type="PANTHER" id="PTHR20994:SF0">
    <property type="entry name" value="ER MEMBRANE PROTEIN COMPLEX SUBUNIT 6"/>
    <property type="match status" value="1"/>
</dbReference>
<dbReference type="GO" id="GO:0034975">
    <property type="term" value="P:protein folding in endoplasmic reticulum"/>
    <property type="evidence" value="ECO:0007669"/>
    <property type="project" value="TreeGrafter"/>
</dbReference>
<evidence type="ECO:0000256" key="5">
    <source>
        <dbReference type="ARBA" id="ARBA00022824"/>
    </source>
</evidence>
<evidence type="ECO:0000256" key="8">
    <source>
        <dbReference type="SAM" id="Phobius"/>
    </source>
</evidence>
<feature type="transmembrane region" description="Helical" evidence="8">
    <location>
        <begin position="31"/>
        <end position="50"/>
    </location>
</feature>
<evidence type="ECO:0000256" key="3">
    <source>
        <dbReference type="ARBA" id="ARBA00020827"/>
    </source>
</evidence>
<dbReference type="GO" id="GO:0072546">
    <property type="term" value="C:EMC complex"/>
    <property type="evidence" value="ECO:0007669"/>
    <property type="project" value="InterPro"/>
</dbReference>
<keyword evidence="7 8" id="KW-0472">Membrane</keyword>
<dbReference type="PANTHER" id="PTHR20994">
    <property type="entry name" value="ER MEMBRANE PROTEIN COMPLEX SUBUNIT 6"/>
    <property type="match status" value="1"/>
</dbReference>
<feature type="transmembrane region" description="Helical" evidence="8">
    <location>
        <begin position="95"/>
        <end position="117"/>
    </location>
</feature>
<evidence type="ECO:0000256" key="2">
    <source>
        <dbReference type="ARBA" id="ARBA00009436"/>
    </source>
</evidence>
<gene>
    <name evidence="9" type="ORF">TCHU04912_LOCUS4214</name>
</gene>
<feature type="transmembrane region" description="Helical" evidence="8">
    <location>
        <begin position="56"/>
        <end position="74"/>
    </location>
</feature>
<dbReference type="AlphaFoldDB" id="A0A7S1SM16"/>
<dbReference type="InterPro" id="IPR008504">
    <property type="entry name" value="Emc6"/>
</dbReference>
<evidence type="ECO:0000256" key="7">
    <source>
        <dbReference type="ARBA" id="ARBA00023136"/>
    </source>
</evidence>
<evidence type="ECO:0000256" key="4">
    <source>
        <dbReference type="ARBA" id="ARBA00022692"/>
    </source>
</evidence>
<evidence type="ECO:0000256" key="1">
    <source>
        <dbReference type="ARBA" id="ARBA00004477"/>
    </source>
</evidence>
<keyword evidence="5" id="KW-0256">Endoplasmic reticulum</keyword>
<comment type="subcellular location">
    <subcellularLocation>
        <location evidence="1">Endoplasmic reticulum membrane</location>
        <topology evidence="1">Multi-pass membrane protein</topology>
    </subcellularLocation>
</comment>
<keyword evidence="4 8" id="KW-0812">Transmembrane</keyword>
<proteinExistence type="inferred from homology"/>
<dbReference type="GO" id="GO:0000045">
    <property type="term" value="P:autophagosome assembly"/>
    <property type="evidence" value="ECO:0007669"/>
    <property type="project" value="TreeGrafter"/>
</dbReference>
<dbReference type="Pfam" id="PF07019">
    <property type="entry name" value="EMC6"/>
    <property type="match status" value="1"/>
</dbReference>
<accession>A0A7S1SM16</accession>
<sequence length="118" mass="13275">MMPAAPPDGSLEQPKDRELFNMQNHMHNKQVVYFMRVYAAIVGGVVTGIIGVTGFFGILHLVVWQSLFAGLLLLKKGVNTGKYFLRTSEMALDQAFSSTTLLTFILFWTFAYSIVYVF</sequence>
<evidence type="ECO:0000256" key="6">
    <source>
        <dbReference type="ARBA" id="ARBA00022989"/>
    </source>
</evidence>
<evidence type="ECO:0000313" key="9">
    <source>
        <dbReference type="EMBL" id="CAD9201981.1"/>
    </source>
</evidence>
<name>A0A7S1SM16_9CHLO</name>